<accession>A0ACB8TCR5</accession>
<reference evidence="1" key="1">
    <citation type="submission" date="2021-03" db="EMBL/GenBank/DDBJ databases">
        <authorList>
            <consortium name="DOE Joint Genome Institute"/>
            <person name="Ahrendt S."/>
            <person name="Looney B.P."/>
            <person name="Miyauchi S."/>
            <person name="Morin E."/>
            <person name="Drula E."/>
            <person name="Courty P.E."/>
            <person name="Chicoki N."/>
            <person name="Fauchery L."/>
            <person name="Kohler A."/>
            <person name="Kuo A."/>
            <person name="Labutti K."/>
            <person name="Pangilinan J."/>
            <person name="Lipzen A."/>
            <person name="Riley R."/>
            <person name="Andreopoulos W."/>
            <person name="He G."/>
            <person name="Johnson J."/>
            <person name="Barry K.W."/>
            <person name="Grigoriev I.V."/>
            <person name="Nagy L."/>
            <person name="Hibbett D."/>
            <person name="Henrissat B."/>
            <person name="Matheny P.B."/>
            <person name="Labbe J."/>
            <person name="Martin F."/>
        </authorList>
    </citation>
    <scope>NUCLEOTIDE SEQUENCE</scope>
    <source>
        <strain evidence="1">HHB10654</strain>
    </source>
</reference>
<gene>
    <name evidence="1" type="ORF">BV25DRAFT_1821131</name>
</gene>
<sequence length="83" mass="9174">MPPNDTPAQAPGRPVFGTTLVDCLGFVCLHTHFARRPYNPGARASDILLAPSQYVAFVLVRGMDELHGNTRRYGEVHARKGKR</sequence>
<keyword evidence="2" id="KW-1185">Reference proteome</keyword>
<dbReference type="Proteomes" id="UP000814140">
    <property type="component" value="Unassembled WGS sequence"/>
</dbReference>
<proteinExistence type="predicted"/>
<organism evidence="1 2">
    <name type="scientific">Artomyces pyxidatus</name>
    <dbReference type="NCBI Taxonomy" id="48021"/>
    <lineage>
        <taxon>Eukaryota</taxon>
        <taxon>Fungi</taxon>
        <taxon>Dikarya</taxon>
        <taxon>Basidiomycota</taxon>
        <taxon>Agaricomycotina</taxon>
        <taxon>Agaricomycetes</taxon>
        <taxon>Russulales</taxon>
        <taxon>Auriscalpiaceae</taxon>
        <taxon>Artomyces</taxon>
    </lineage>
</organism>
<evidence type="ECO:0000313" key="2">
    <source>
        <dbReference type="Proteomes" id="UP000814140"/>
    </source>
</evidence>
<comment type="caution">
    <text evidence="1">The sequence shown here is derived from an EMBL/GenBank/DDBJ whole genome shotgun (WGS) entry which is preliminary data.</text>
</comment>
<protein>
    <submittedName>
        <fullName evidence="1">Uncharacterized protein</fullName>
    </submittedName>
</protein>
<reference evidence="1" key="2">
    <citation type="journal article" date="2022" name="New Phytol.">
        <title>Evolutionary transition to the ectomycorrhizal habit in the genomes of a hyperdiverse lineage of mushroom-forming fungi.</title>
        <authorList>
            <person name="Looney B."/>
            <person name="Miyauchi S."/>
            <person name="Morin E."/>
            <person name="Drula E."/>
            <person name="Courty P.E."/>
            <person name="Kohler A."/>
            <person name="Kuo A."/>
            <person name="LaButti K."/>
            <person name="Pangilinan J."/>
            <person name="Lipzen A."/>
            <person name="Riley R."/>
            <person name="Andreopoulos W."/>
            <person name="He G."/>
            <person name="Johnson J."/>
            <person name="Nolan M."/>
            <person name="Tritt A."/>
            <person name="Barry K.W."/>
            <person name="Grigoriev I.V."/>
            <person name="Nagy L.G."/>
            <person name="Hibbett D."/>
            <person name="Henrissat B."/>
            <person name="Matheny P.B."/>
            <person name="Labbe J."/>
            <person name="Martin F.M."/>
        </authorList>
    </citation>
    <scope>NUCLEOTIDE SEQUENCE</scope>
    <source>
        <strain evidence="1">HHB10654</strain>
    </source>
</reference>
<evidence type="ECO:0000313" key="1">
    <source>
        <dbReference type="EMBL" id="KAI0066220.1"/>
    </source>
</evidence>
<dbReference type="EMBL" id="MU277193">
    <property type="protein sequence ID" value="KAI0066220.1"/>
    <property type="molecule type" value="Genomic_DNA"/>
</dbReference>
<name>A0ACB8TCR5_9AGAM</name>